<evidence type="ECO:0008006" key="5">
    <source>
        <dbReference type="Google" id="ProtNLM"/>
    </source>
</evidence>
<dbReference type="InterPro" id="IPR050570">
    <property type="entry name" value="Cell_wall_metabolism_enzyme"/>
</dbReference>
<feature type="coiled-coil region" evidence="1">
    <location>
        <begin position="178"/>
        <end position="219"/>
    </location>
</feature>
<dbReference type="GO" id="GO:0004222">
    <property type="term" value="F:metalloendopeptidase activity"/>
    <property type="evidence" value="ECO:0007669"/>
    <property type="project" value="TreeGrafter"/>
</dbReference>
<reference evidence="3 4" key="1">
    <citation type="journal article" date="2016" name="Nat. Commun.">
        <title>Thousands of microbial genomes shed light on interconnected biogeochemical processes in an aquifer system.</title>
        <authorList>
            <person name="Anantharaman K."/>
            <person name="Brown C.T."/>
            <person name="Hug L.A."/>
            <person name="Sharon I."/>
            <person name="Castelle C.J."/>
            <person name="Probst A.J."/>
            <person name="Thomas B.C."/>
            <person name="Singh A."/>
            <person name="Wilkins M.J."/>
            <person name="Karaoz U."/>
            <person name="Brodie E.L."/>
            <person name="Williams K.H."/>
            <person name="Hubbard S.S."/>
            <person name="Banfield J.F."/>
        </authorList>
    </citation>
    <scope>NUCLEOTIDE SEQUENCE [LARGE SCALE GENOMIC DNA]</scope>
</reference>
<evidence type="ECO:0000256" key="2">
    <source>
        <dbReference type="SAM" id="Phobius"/>
    </source>
</evidence>
<organism evidence="3 4">
    <name type="scientific">Candidatus Daviesbacteria bacterium RIFCSPHIGHO2_12_FULL_37_11</name>
    <dbReference type="NCBI Taxonomy" id="1797777"/>
    <lineage>
        <taxon>Bacteria</taxon>
        <taxon>Candidatus Daviesiibacteriota</taxon>
    </lineage>
</organism>
<dbReference type="Gene3D" id="6.10.250.3150">
    <property type="match status" value="1"/>
</dbReference>
<evidence type="ECO:0000256" key="1">
    <source>
        <dbReference type="SAM" id="Coils"/>
    </source>
</evidence>
<gene>
    <name evidence="3" type="ORF">A3F00_04710</name>
</gene>
<evidence type="ECO:0000313" key="4">
    <source>
        <dbReference type="Proteomes" id="UP000176527"/>
    </source>
</evidence>
<dbReference type="Gene3D" id="2.70.70.10">
    <property type="entry name" value="Glucose Permease (Domain IIA)"/>
    <property type="match status" value="2"/>
</dbReference>
<dbReference type="Proteomes" id="UP000176527">
    <property type="component" value="Unassembled WGS sequence"/>
</dbReference>
<accession>A0A1F5KB78</accession>
<keyword evidence="2" id="KW-1133">Transmembrane helix</keyword>
<comment type="caution">
    <text evidence="3">The sequence shown here is derived from an EMBL/GenBank/DDBJ whole genome shotgun (WGS) entry which is preliminary data.</text>
</comment>
<keyword evidence="2" id="KW-0812">Transmembrane</keyword>
<name>A0A1F5KB78_9BACT</name>
<protein>
    <recommendedName>
        <fullName evidence="5">Peptidase M23 domain-containing protein</fullName>
    </recommendedName>
</protein>
<sequence>MPQKFMVYGLWFMVFLGFLFSPIYHLPYTIDPVFAQSAEELTRQLQEKQEEITKLEAELDSSRKQEKTLKQQLDIIDGQTKVTQLKIEETSLKIEKLRREIIDLSGRIDRISTSVDSLTEILLGRIIKTYKYGSVNTLDLLFSSEGLSEVLARLKYIQVAQANDKKVLYQLQATKAAYNDQKQDKETRQTQAEKLNDELENYKIQLAKQKGEKEELLRVTQNDEIKFQGLIAQLKADADSISRAISNVGLKIGPVSKGQVIGAEGLTGCTSGPHLHFEVYENAKVEGGRVSGSRVNPHNYLDNGRLGSPMQGYPGGTHISTEYGEKYALGFHTGLDIYDNPSVGTPILAADSGVAYAIGDSGCRISGFDHGPAKGIVIDHGNGIVTLYWHLL</sequence>
<keyword evidence="1" id="KW-0175">Coiled coil</keyword>
<dbReference type="EMBL" id="MFDE01000029">
    <property type="protein sequence ID" value="OGE38070.1"/>
    <property type="molecule type" value="Genomic_DNA"/>
</dbReference>
<feature type="transmembrane region" description="Helical" evidence="2">
    <location>
        <begin position="7"/>
        <end position="26"/>
    </location>
</feature>
<dbReference type="InterPro" id="IPR011055">
    <property type="entry name" value="Dup_hybrid_motif"/>
</dbReference>
<feature type="coiled-coil region" evidence="1">
    <location>
        <begin position="35"/>
        <end position="114"/>
    </location>
</feature>
<dbReference type="AlphaFoldDB" id="A0A1F5KB78"/>
<evidence type="ECO:0000313" key="3">
    <source>
        <dbReference type="EMBL" id="OGE38070.1"/>
    </source>
</evidence>
<proteinExistence type="predicted"/>
<dbReference type="SUPFAM" id="SSF51261">
    <property type="entry name" value="Duplicated hybrid motif"/>
    <property type="match status" value="2"/>
</dbReference>
<dbReference type="PANTHER" id="PTHR21666">
    <property type="entry name" value="PEPTIDASE-RELATED"/>
    <property type="match status" value="1"/>
</dbReference>
<keyword evidence="2" id="KW-0472">Membrane</keyword>
<dbReference type="CDD" id="cd12797">
    <property type="entry name" value="M23_peptidase"/>
    <property type="match status" value="2"/>
</dbReference>
<dbReference type="PANTHER" id="PTHR21666:SF270">
    <property type="entry name" value="MUREIN HYDROLASE ACTIVATOR ENVC"/>
    <property type="match status" value="1"/>
</dbReference>